<keyword evidence="11" id="KW-1185">Reference proteome</keyword>
<dbReference type="Gene3D" id="3.10.290.10">
    <property type="entry name" value="RNA-binding S4 domain"/>
    <property type="match status" value="1"/>
</dbReference>
<evidence type="ECO:0000256" key="4">
    <source>
        <dbReference type="ARBA" id="ARBA00022980"/>
    </source>
</evidence>
<dbReference type="EMBL" id="CP003537">
    <property type="protein sequence ID" value="AGH94813.1"/>
    <property type="molecule type" value="Genomic_DNA"/>
</dbReference>
<evidence type="ECO:0000256" key="6">
    <source>
        <dbReference type="ARBA" id="ARBA00035254"/>
    </source>
</evidence>
<dbReference type="OrthoDB" id="9803672at2"/>
<comment type="similarity">
    <text evidence="1 7">Belongs to the universal ribosomal protein uS4 family.</text>
</comment>
<dbReference type="PATRIC" id="fig|1184267.3.peg.603"/>
<keyword evidence="4 7" id="KW-0689">Ribosomal protein</keyword>
<proteinExistence type="inferred from homology"/>
<dbReference type="eggNOG" id="COG0522">
    <property type="taxonomic scope" value="Bacteria"/>
</dbReference>
<gene>
    <name evidence="7" type="primary">rpsD</name>
    <name evidence="10" type="ORF">A11Q_593</name>
</gene>
<dbReference type="GO" id="GO:0015935">
    <property type="term" value="C:small ribosomal subunit"/>
    <property type="evidence" value="ECO:0007669"/>
    <property type="project" value="InterPro"/>
</dbReference>
<dbReference type="NCBIfam" id="TIGR01017">
    <property type="entry name" value="rpsD_bact"/>
    <property type="match status" value="1"/>
</dbReference>
<dbReference type="InterPro" id="IPR005709">
    <property type="entry name" value="Ribosomal_uS4_bac-type"/>
</dbReference>
<dbReference type="CDD" id="cd00165">
    <property type="entry name" value="S4"/>
    <property type="match status" value="1"/>
</dbReference>
<name>M4V6H9_9BACT</name>
<dbReference type="KEGG" id="bex:A11Q_593"/>
<dbReference type="Pfam" id="PF00163">
    <property type="entry name" value="Ribosomal_S4"/>
    <property type="match status" value="1"/>
</dbReference>
<dbReference type="Pfam" id="PF01479">
    <property type="entry name" value="S4"/>
    <property type="match status" value="1"/>
</dbReference>
<dbReference type="GO" id="GO:0019843">
    <property type="term" value="F:rRNA binding"/>
    <property type="evidence" value="ECO:0007669"/>
    <property type="project" value="UniProtKB-UniRule"/>
</dbReference>
<dbReference type="NCBIfam" id="NF003717">
    <property type="entry name" value="PRK05327.1"/>
    <property type="match status" value="1"/>
</dbReference>
<evidence type="ECO:0000259" key="9">
    <source>
        <dbReference type="SMART" id="SM01390"/>
    </source>
</evidence>
<keyword evidence="3 7" id="KW-0694">RNA-binding</keyword>
<accession>M4V6H9</accession>
<keyword evidence="5 7" id="KW-0687">Ribonucleoprotein</keyword>
<dbReference type="HAMAP" id="MF_01306_B">
    <property type="entry name" value="Ribosomal_uS4_B"/>
    <property type="match status" value="1"/>
</dbReference>
<evidence type="ECO:0000256" key="7">
    <source>
        <dbReference type="HAMAP-Rule" id="MF_01306"/>
    </source>
</evidence>
<dbReference type="HOGENOM" id="CLU_092403_0_3_7"/>
<dbReference type="Gene3D" id="1.10.1050.10">
    <property type="entry name" value="Ribosomal Protein S4 Delta 41, Chain A, domain 1"/>
    <property type="match status" value="1"/>
</dbReference>
<dbReference type="PANTHER" id="PTHR11831">
    <property type="entry name" value="30S 40S RIBOSOMAL PROTEIN"/>
    <property type="match status" value="1"/>
</dbReference>
<evidence type="ECO:0000256" key="5">
    <source>
        <dbReference type="ARBA" id="ARBA00023274"/>
    </source>
</evidence>
<protein>
    <recommendedName>
        <fullName evidence="6 7">Small ribosomal subunit protein uS4</fullName>
    </recommendedName>
</protein>
<dbReference type="InterPro" id="IPR022801">
    <property type="entry name" value="Ribosomal_uS4"/>
</dbReference>
<dbReference type="InterPro" id="IPR001912">
    <property type="entry name" value="Ribosomal_uS4_N"/>
</dbReference>
<feature type="domain" description="Small ribosomal subunit protein uS4 N-terminal" evidence="9">
    <location>
        <begin position="3"/>
        <end position="95"/>
    </location>
</feature>
<evidence type="ECO:0000256" key="3">
    <source>
        <dbReference type="ARBA" id="ARBA00022884"/>
    </source>
</evidence>
<sequence>MKRKTGKTPRFKVQRRLMVELPGLGKAGALERRPYPPGQHGQRRKKYSDFGLRLEEKQKIRFHYGVSESQLKRLVILAKKSAKGPWINKLTELLELRLDNVLFRAGFAPSIKAASQLISHRKVMVNGKIVTIRSATLKPKDEVRLKDKVYTNQAYLEAKQNPRLQLADWLSKSEAGAVETIKINDTPELTTIPFPFDSSLFVEYYSNIKK</sequence>
<keyword evidence="2 7" id="KW-0699">rRNA-binding</keyword>
<feature type="domain" description="RNA-binding S4" evidence="8">
    <location>
        <begin position="96"/>
        <end position="157"/>
    </location>
</feature>
<dbReference type="Proteomes" id="UP000012040">
    <property type="component" value="Chromosome"/>
</dbReference>
<evidence type="ECO:0000313" key="11">
    <source>
        <dbReference type="Proteomes" id="UP000012040"/>
    </source>
</evidence>
<dbReference type="PANTHER" id="PTHR11831:SF4">
    <property type="entry name" value="SMALL RIBOSOMAL SUBUNIT PROTEIN US4M"/>
    <property type="match status" value="1"/>
</dbReference>
<dbReference type="InterPro" id="IPR002942">
    <property type="entry name" value="S4_RNA-bd"/>
</dbReference>
<dbReference type="PROSITE" id="PS50889">
    <property type="entry name" value="S4"/>
    <property type="match status" value="1"/>
</dbReference>
<evidence type="ECO:0000313" key="10">
    <source>
        <dbReference type="EMBL" id="AGH94813.1"/>
    </source>
</evidence>
<dbReference type="AlphaFoldDB" id="M4V6H9"/>
<comment type="subunit">
    <text evidence="7">Part of the 30S ribosomal subunit. Contacts protein S5. The interaction surface between S4 and S5 is involved in control of translational fidelity.</text>
</comment>
<comment type="function">
    <text evidence="7">With S5 and S12 plays an important role in translational accuracy.</text>
</comment>
<organism evidence="10 11">
    <name type="scientific">Pseudobdellovibrio exovorus JSS</name>
    <dbReference type="NCBI Taxonomy" id="1184267"/>
    <lineage>
        <taxon>Bacteria</taxon>
        <taxon>Pseudomonadati</taxon>
        <taxon>Bdellovibrionota</taxon>
        <taxon>Bdellovibrionia</taxon>
        <taxon>Bdellovibrionales</taxon>
        <taxon>Pseudobdellovibrionaceae</taxon>
        <taxon>Pseudobdellovibrio</taxon>
    </lineage>
</organism>
<evidence type="ECO:0000259" key="8">
    <source>
        <dbReference type="SMART" id="SM00363"/>
    </source>
</evidence>
<evidence type="ECO:0000256" key="2">
    <source>
        <dbReference type="ARBA" id="ARBA00022730"/>
    </source>
</evidence>
<reference evidence="10 11" key="1">
    <citation type="journal article" date="2013" name="ISME J.">
        <title>By their genes ye shall know them: genomic signatures of predatory bacteria.</title>
        <authorList>
            <person name="Pasternak Z."/>
            <person name="Pietrokovski S."/>
            <person name="Rotem O."/>
            <person name="Gophna U."/>
            <person name="Lurie-Weinberger M.N."/>
            <person name="Jurkevitch E."/>
        </authorList>
    </citation>
    <scope>NUCLEOTIDE SEQUENCE [LARGE SCALE GENOMIC DNA]</scope>
    <source>
        <strain evidence="10 11">JSS</strain>
    </source>
</reference>
<dbReference type="GO" id="GO:0006412">
    <property type="term" value="P:translation"/>
    <property type="evidence" value="ECO:0007669"/>
    <property type="project" value="UniProtKB-UniRule"/>
</dbReference>
<dbReference type="SMART" id="SM00363">
    <property type="entry name" value="S4"/>
    <property type="match status" value="1"/>
</dbReference>
<dbReference type="GO" id="GO:0042274">
    <property type="term" value="P:ribosomal small subunit biogenesis"/>
    <property type="evidence" value="ECO:0007669"/>
    <property type="project" value="TreeGrafter"/>
</dbReference>
<dbReference type="STRING" id="1184267.A11Q_593"/>
<evidence type="ECO:0000256" key="1">
    <source>
        <dbReference type="ARBA" id="ARBA00007465"/>
    </source>
</evidence>
<dbReference type="GO" id="GO:0003735">
    <property type="term" value="F:structural constituent of ribosome"/>
    <property type="evidence" value="ECO:0007669"/>
    <property type="project" value="InterPro"/>
</dbReference>
<dbReference type="InterPro" id="IPR036986">
    <property type="entry name" value="S4_RNA-bd_sf"/>
</dbReference>
<comment type="function">
    <text evidence="7">One of the primary rRNA binding proteins, it binds directly to 16S rRNA where it nucleates assembly of the body of the 30S subunit.</text>
</comment>
<dbReference type="RefSeq" id="WP_015469303.1">
    <property type="nucleotide sequence ID" value="NC_020813.1"/>
</dbReference>
<dbReference type="SMART" id="SM01390">
    <property type="entry name" value="Ribosomal_S4"/>
    <property type="match status" value="1"/>
</dbReference>
<dbReference type="SUPFAM" id="SSF55174">
    <property type="entry name" value="Alpha-L RNA-binding motif"/>
    <property type="match status" value="1"/>
</dbReference>